<reference evidence="12 13" key="1">
    <citation type="journal article" date="2018" name="PLoS Genet.">
        <title>Population sequencing reveals clonal diversity and ancestral inbreeding in the grapevine cultivar Chardonnay.</title>
        <authorList>
            <person name="Roach M.J."/>
            <person name="Johnson D.L."/>
            <person name="Bohlmann J."/>
            <person name="van Vuuren H.J."/>
            <person name="Jones S.J."/>
            <person name="Pretorius I.S."/>
            <person name="Schmidt S.A."/>
            <person name="Borneman A.R."/>
        </authorList>
    </citation>
    <scope>NUCLEOTIDE SEQUENCE [LARGE SCALE GENOMIC DNA]</scope>
    <source>
        <strain evidence="13">cv. Chardonnay</strain>
        <tissue evidence="12">Leaf</tissue>
    </source>
</reference>
<evidence type="ECO:0000256" key="8">
    <source>
        <dbReference type="ARBA" id="ARBA00023163"/>
    </source>
</evidence>
<evidence type="ECO:0000256" key="1">
    <source>
        <dbReference type="ARBA" id="ARBA00004123"/>
    </source>
</evidence>
<evidence type="ECO:0000256" key="5">
    <source>
        <dbReference type="ARBA" id="ARBA00022771"/>
    </source>
</evidence>
<keyword evidence="9 11" id="KW-0234">DNA repair</keyword>
<dbReference type="PANTHER" id="PTHR12831">
    <property type="entry name" value="TRANSCRIPTION INITIATION FACTOR IIH TFIIH , POLYPEPTIDE 3-RELATED"/>
    <property type="match status" value="1"/>
</dbReference>
<proteinExistence type="inferred from homology"/>
<dbReference type="Proteomes" id="UP000288805">
    <property type="component" value="Unassembled WGS sequence"/>
</dbReference>
<dbReference type="AlphaFoldDB" id="A0A438KMS5"/>
<keyword evidence="10 11" id="KW-0539">Nucleus</keyword>
<dbReference type="PANTHER" id="PTHR12831:SF0">
    <property type="entry name" value="GENERAL TRANSCRIPTION FACTOR IIH SUBUNIT 3"/>
    <property type="match status" value="1"/>
</dbReference>
<evidence type="ECO:0000256" key="3">
    <source>
        <dbReference type="ARBA" id="ARBA00022723"/>
    </source>
</evidence>
<evidence type="ECO:0000256" key="11">
    <source>
        <dbReference type="RuleBase" id="RU368090"/>
    </source>
</evidence>
<gene>
    <name evidence="12" type="primary">TFB4_0</name>
    <name evidence="12" type="ORF">CK203_012538</name>
</gene>
<dbReference type="GO" id="GO:0006355">
    <property type="term" value="P:regulation of DNA-templated transcription"/>
    <property type="evidence" value="ECO:0007669"/>
    <property type="project" value="InterPro"/>
</dbReference>
<evidence type="ECO:0000313" key="12">
    <source>
        <dbReference type="EMBL" id="RVX22505.1"/>
    </source>
</evidence>
<keyword evidence="5 11" id="KW-0863">Zinc-finger</keyword>
<dbReference type="EMBL" id="QGNW01000003">
    <property type="protein sequence ID" value="RVX22505.1"/>
    <property type="molecule type" value="Genomic_DNA"/>
</dbReference>
<dbReference type="GO" id="GO:0005675">
    <property type="term" value="C:transcription factor TFIIH holo complex"/>
    <property type="evidence" value="ECO:0007669"/>
    <property type="project" value="UniProtKB-UniRule"/>
</dbReference>
<dbReference type="GO" id="GO:0008270">
    <property type="term" value="F:zinc ion binding"/>
    <property type="evidence" value="ECO:0007669"/>
    <property type="project" value="UniProtKB-KW"/>
</dbReference>
<keyword evidence="8 11" id="KW-0804">Transcription</keyword>
<comment type="function">
    <text evidence="11">Component of the general transcription and DNA repair factor IIH (TFIIH) core complex, which is involved in general and transcription-coupled nucleotide excision repair (NER) of damaged DNA and, when complexed to CAK, in RNA transcription by RNA polymerase II. In NER, TFIIH acts by opening DNA around the lesion to allow the excision of the damaged oligonucleotide and its replacement by a new DNA fragment. In transcription, TFIIH has an essential role in transcription initiation. When the pre-initiation complex (PIC) has been established, TFIIH is required for promoter opening and promoter escape. Phosphorylation of the C-terminal tail (CTD) of the largest subunit of RNA polymerase II by the kinase module CAK controls the initiation of transcription.</text>
</comment>
<evidence type="ECO:0000256" key="10">
    <source>
        <dbReference type="ARBA" id="ARBA00023242"/>
    </source>
</evidence>
<evidence type="ECO:0000313" key="13">
    <source>
        <dbReference type="Proteomes" id="UP000288805"/>
    </source>
</evidence>
<keyword evidence="3 11" id="KW-0479">Metal-binding</keyword>
<comment type="subunit">
    <text evidence="11">Component of the 7-subunit TFIIH core complex composed of XPB, XPD, TFB1/GTF2H1, GTF2H2/P44, TFB4/GTF2H3, TFB2/GTF2H4 and TFB5/GTF2H5, which is active in NER. The core complex associates with the 3-subunit CDK-activating kinase (CAK) module composed of CYCH1/cyclin H1, CDKD and MAT1/At4g30820 to form the 10-subunit holoenzyme (holo-TFIIH) active in transcription.</text>
</comment>
<evidence type="ECO:0000256" key="2">
    <source>
        <dbReference type="ARBA" id="ARBA00005273"/>
    </source>
</evidence>
<protein>
    <recommendedName>
        <fullName evidence="11">General transcription and DNA repair factor IIH subunit TFB4</fullName>
    </recommendedName>
    <alternativeName>
        <fullName evidence="11">RNA polymerase II transcription factor B subunit 4</fullName>
    </alternativeName>
</protein>
<dbReference type="Pfam" id="PF03850">
    <property type="entry name" value="Tfb4"/>
    <property type="match status" value="1"/>
</dbReference>
<name>A0A438KMS5_VITVI</name>
<keyword evidence="6 11" id="KW-0862">Zinc</keyword>
<dbReference type="GO" id="GO:0006289">
    <property type="term" value="P:nucleotide-excision repair"/>
    <property type="evidence" value="ECO:0007669"/>
    <property type="project" value="UniProtKB-UniRule"/>
</dbReference>
<organism evidence="12 13">
    <name type="scientific">Vitis vinifera</name>
    <name type="common">Grape</name>
    <dbReference type="NCBI Taxonomy" id="29760"/>
    <lineage>
        <taxon>Eukaryota</taxon>
        <taxon>Viridiplantae</taxon>
        <taxon>Streptophyta</taxon>
        <taxon>Embryophyta</taxon>
        <taxon>Tracheophyta</taxon>
        <taxon>Spermatophyta</taxon>
        <taxon>Magnoliopsida</taxon>
        <taxon>eudicotyledons</taxon>
        <taxon>Gunneridae</taxon>
        <taxon>Pentapetalae</taxon>
        <taxon>rosids</taxon>
        <taxon>Vitales</taxon>
        <taxon>Vitaceae</taxon>
        <taxon>Viteae</taxon>
        <taxon>Vitis</taxon>
    </lineage>
</organism>
<comment type="caution">
    <text evidence="12">The sequence shown here is derived from an EMBL/GenBank/DDBJ whole genome shotgun (WGS) entry which is preliminary data.</text>
</comment>
<comment type="similarity">
    <text evidence="2 11">Belongs to the TFB4 family.</text>
</comment>
<sequence length="163" mass="18088">MSLICSLLQVPIDSCVIGAQHSAFLQQASYITGGVYLKPQQLDGLFQYLSVGDCREVRGGSGGMVLENKGRQYLQLICISRRFLQLPKPAGVDFRASCIIHLHSYTLSLKFIETVELAGVFAIKTQLIWATYVLSVCLYFVSITRNVRPVGEWIPSPILALHI</sequence>
<comment type="subcellular location">
    <subcellularLocation>
        <location evidence="1 11">Nucleus</location>
    </subcellularLocation>
</comment>
<evidence type="ECO:0000256" key="6">
    <source>
        <dbReference type="ARBA" id="ARBA00022833"/>
    </source>
</evidence>
<evidence type="ECO:0000256" key="9">
    <source>
        <dbReference type="ARBA" id="ARBA00023204"/>
    </source>
</evidence>
<evidence type="ECO:0000256" key="7">
    <source>
        <dbReference type="ARBA" id="ARBA00023015"/>
    </source>
</evidence>
<evidence type="ECO:0000256" key="4">
    <source>
        <dbReference type="ARBA" id="ARBA00022763"/>
    </source>
</evidence>
<dbReference type="InterPro" id="IPR004600">
    <property type="entry name" value="TFIIH_Tfb4/GTF2H3"/>
</dbReference>
<accession>A0A438KMS5</accession>
<dbReference type="GO" id="GO:0000439">
    <property type="term" value="C:transcription factor TFIIH core complex"/>
    <property type="evidence" value="ECO:0007669"/>
    <property type="project" value="UniProtKB-UniRule"/>
</dbReference>
<keyword evidence="7 11" id="KW-0805">Transcription regulation</keyword>
<dbReference type="Gene3D" id="3.40.50.410">
    <property type="entry name" value="von Willebrand factor, type A domain"/>
    <property type="match status" value="1"/>
</dbReference>
<dbReference type="InterPro" id="IPR036465">
    <property type="entry name" value="vWFA_dom_sf"/>
</dbReference>
<keyword evidence="4 11" id="KW-0227">DNA damage</keyword>